<protein>
    <submittedName>
        <fullName evidence="3">Iron complex transport system substrate-binding protein</fullName>
    </submittedName>
</protein>
<dbReference type="STRING" id="1120918.SAMN05216249_10646"/>
<evidence type="ECO:0000313" key="4">
    <source>
        <dbReference type="Proteomes" id="UP000198838"/>
    </source>
</evidence>
<keyword evidence="4" id="KW-1185">Reference proteome</keyword>
<name>A0A1I0XA65_9FIRM</name>
<evidence type="ECO:0000313" key="3">
    <source>
        <dbReference type="EMBL" id="SFA97841.1"/>
    </source>
</evidence>
<dbReference type="EMBL" id="FOJY01000006">
    <property type="protein sequence ID" value="SFA97841.1"/>
    <property type="molecule type" value="Genomic_DNA"/>
</dbReference>
<organism evidence="3 4">
    <name type="scientific">Acetitomaculum ruminis DSM 5522</name>
    <dbReference type="NCBI Taxonomy" id="1120918"/>
    <lineage>
        <taxon>Bacteria</taxon>
        <taxon>Bacillati</taxon>
        <taxon>Bacillota</taxon>
        <taxon>Clostridia</taxon>
        <taxon>Lachnospirales</taxon>
        <taxon>Lachnospiraceae</taxon>
        <taxon>Acetitomaculum</taxon>
    </lineage>
</organism>
<dbReference type="PANTHER" id="PTHR30535:SF34">
    <property type="entry name" value="MOLYBDATE-BINDING PROTEIN MOLA"/>
    <property type="match status" value="1"/>
</dbReference>
<proteinExistence type="inferred from homology"/>
<comment type="similarity">
    <text evidence="1">Belongs to the bacterial solute-binding protein 8 family.</text>
</comment>
<evidence type="ECO:0000259" key="2">
    <source>
        <dbReference type="PROSITE" id="PS50983"/>
    </source>
</evidence>
<dbReference type="InterPro" id="IPR050902">
    <property type="entry name" value="ABC_Transporter_SBP"/>
</dbReference>
<dbReference type="Gene3D" id="1.20.58.2180">
    <property type="match status" value="1"/>
</dbReference>
<dbReference type="SUPFAM" id="SSF53807">
    <property type="entry name" value="Helical backbone' metal receptor"/>
    <property type="match status" value="1"/>
</dbReference>
<dbReference type="PROSITE" id="PS51257">
    <property type="entry name" value="PROKAR_LIPOPROTEIN"/>
    <property type="match status" value="1"/>
</dbReference>
<dbReference type="RefSeq" id="WP_092871422.1">
    <property type="nucleotide sequence ID" value="NZ_FOJY01000006.1"/>
</dbReference>
<accession>A0A1I0XA65</accession>
<dbReference type="PANTHER" id="PTHR30535">
    <property type="entry name" value="VITAMIN B12-BINDING PROTEIN"/>
    <property type="match status" value="1"/>
</dbReference>
<feature type="domain" description="Fe/B12 periplasmic-binding" evidence="2">
    <location>
        <begin position="161"/>
        <end position="430"/>
    </location>
</feature>
<reference evidence="3 4" key="1">
    <citation type="submission" date="2016-10" db="EMBL/GenBank/DDBJ databases">
        <authorList>
            <person name="de Groot N.N."/>
        </authorList>
    </citation>
    <scope>NUCLEOTIDE SEQUENCE [LARGE SCALE GENOMIC DNA]</scope>
    <source>
        <strain evidence="3 4">DSM 5522</strain>
    </source>
</reference>
<dbReference type="Proteomes" id="UP000198838">
    <property type="component" value="Unassembled WGS sequence"/>
</dbReference>
<dbReference type="OrthoDB" id="9787830at2"/>
<dbReference type="AlphaFoldDB" id="A0A1I0XA65"/>
<evidence type="ECO:0000256" key="1">
    <source>
        <dbReference type="ARBA" id="ARBA00008814"/>
    </source>
</evidence>
<gene>
    <name evidence="3" type="ORF">SAMN05216249_10646</name>
</gene>
<dbReference type="Pfam" id="PF01497">
    <property type="entry name" value="Peripla_BP_2"/>
    <property type="match status" value="1"/>
</dbReference>
<sequence length="466" mass="52238">MKKNIRLMIISIFAITFLTSCGEKKLVLQVSVEGSLKNSGVINYLGYEMNVYKDEADNPCGDCPLQPVCLYKGADGKEVAGNIAKALKESNGDWEVEVNKNIITLKEKEKGCIDEIQGFSGPEGISFKEKIISGHAKVIKASENIENVSADETIGFSDPESIAALYGPSYEMLTVLGAEDRIVVRADVQTDSFPWAKVVFKRIKDVPEIENVHSLVNVEEVLGYSPDFVYTFPRQNELAQLKKAGVMSLAGKSFKKLSDTPEFLIKYAKTLNKDALKKAREYQKYYREKLKEIKSVSDNLKEEEKPVVYYAGVDILTTYGNQSDMVEVIEAAGGKAASANLDAAARTQISYEQLAKWNPDVIFIDHGGMNDGKTGEEIKENLFSSKAYKDIEAVKKGKVYLSPSGVFYWDMGLQKILLVEYMAKTLHPKEYESLDMNSELRSFYKKFYNYSLSKEDAEKILNREEP</sequence>
<dbReference type="InterPro" id="IPR002491">
    <property type="entry name" value="ABC_transptr_periplasmic_BD"/>
</dbReference>
<dbReference type="Gene3D" id="3.40.50.1980">
    <property type="entry name" value="Nitrogenase molybdenum iron protein domain"/>
    <property type="match status" value="2"/>
</dbReference>
<dbReference type="PROSITE" id="PS50983">
    <property type="entry name" value="FE_B12_PBP"/>
    <property type="match status" value="1"/>
</dbReference>